<keyword evidence="3" id="KW-0256">Endoplasmic reticulum</keyword>
<keyword evidence="7" id="KW-0325">Glycoprotein</keyword>
<keyword evidence="5" id="KW-1015">Disulfide bond</keyword>
<dbReference type="PANTHER" id="PTHR10075:SF107">
    <property type="entry name" value="BASIGIN"/>
    <property type="match status" value="1"/>
</dbReference>
<feature type="transmembrane region" description="Helical" evidence="12">
    <location>
        <begin position="211"/>
        <end position="232"/>
    </location>
</feature>
<dbReference type="GO" id="GO:0016323">
    <property type="term" value="C:basolateral plasma membrane"/>
    <property type="evidence" value="ECO:0007669"/>
    <property type="project" value="UniProtKB-SubCell"/>
</dbReference>
<dbReference type="FunFam" id="2.60.40.10:FF:000387">
    <property type="entry name" value="Neuroplastin b"/>
    <property type="match status" value="1"/>
</dbReference>
<feature type="domain" description="Ig-like" evidence="14">
    <location>
        <begin position="25"/>
        <end position="91"/>
    </location>
</feature>
<dbReference type="PRINTS" id="PR01856">
    <property type="entry name" value="BASIGIN"/>
</dbReference>
<feature type="domain" description="Ig-like" evidence="14">
    <location>
        <begin position="109"/>
        <end position="206"/>
    </location>
</feature>
<evidence type="ECO:0000256" key="12">
    <source>
        <dbReference type="SAM" id="Phobius"/>
    </source>
</evidence>
<evidence type="ECO:0000256" key="11">
    <source>
        <dbReference type="SAM" id="MobiDB-lite"/>
    </source>
</evidence>
<sequence>MAVRMVAVALGALLCFARGASGAGPTISTSREVTDGLDVVISCNISGAPTAIRGHYWMKGNTKIQSDDTSADSTSYMLEKVDHETSGEYECFFKTTPLAKGTVYVKVEPHVVAYKKSEHGNERDVGVLICKSASYPPVTQWSWFKMVDGPQPIVNGTDNRFFIKSDGNKTELRIMDLNIEKDPGEYRCNGTNEMGEGSAVVSLRVRSRLAALWPFLGIVAEVLVLVTIIFIFEKRRKPDEIPDDDDGGSAPLKSNANHKDKNVRQRNAN</sequence>
<dbReference type="InterPro" id="IPR003599">
    <property type="entry name" value="Ig_sub"/>
</dbReference>
<evidence type="ECO:0000256" key="9">
    <source>
        <dbReference type="ARBA" id="ARBA00023768"/>
    </source>
</evidence>
<dbReference type="InterPro" id="IPR013098">
    <property type="entry name" value="Ig_I-set"/>
</dbReference>
<dbReference type="GO" id="GO:0070593">
    <property type="term" value="P:dendrite self-avoidance"/>
    <property type="evidence" value="ECO:0007669"/>
    <property type="project" value="TreeGrafter"/>
</dbReference>
<evidence type="ECO:0000256" key="6">
    <source>
        <dbReference type="ARBA" id="ARBA00023170"/>
    </source>
</evidence>
<dbReference type="CTD" id="682"/>
<evidence type="ECO:0000256" key="1">
    <source>
        <dbReference type="ARBA" id="ARBA00004115"/>
    </source>
</evidence>
<feature type="chain" id="PRO_5041707456" description="Basigin" evidence="13">
    <location>
        <begin position="23"/>
        <end position="269"/>
    </location>
</feature>
<evidence type="ECO:0000256" key="10">
    <source>
        <dbReference type="ARBA" id="ARBA00023876"/>
    </source>
</evidence>
<evidence type="ECO:0000313" key="16">
    <source>
        <dbReference type="RefSeq" id="XP_054837569.1"/>
    </source>
</evidence>
<evidence type="ECO:0000256" key="2">
    <source>
        <dbReference type="ARBA" id="ARBA00022475"/>
    </source>
</evidence>
<keyword evidence="12" id="KW-0812">Transmembrane</keyword>
<evidence type="ECO:0000313" key="15">
    <source>
        <dbReference type="Proteomes" id="UP001190640"/>
    </source>
</evidence>
<keyword evidence="12" id="KW-1133">Transmembrane helix</keyword>
<keyword evidence="4 12" id="KW-0472">Membrane</keyword>
<keyword evidence="8" id="KW-0393">Immunoglobulin domain</keyword>
<feature type="signal peptide" evidence="13">
    <location>
        <begin position="1"/>
        <end position="22"/>
    </location>
</feature>
<keyword evidence="2" id="KW-1003">Cell membrane</keyword>
<gene>
    <name evidence="16" type="primary">BSG</name>
</gene>
<evidence type="ECO:0000256" key="7">
    <source>
        <dbReference type="ARBA" id="ARBA00023180"/>
    </source>
</evidence>
<dbReference type="GO" id="GO:0007156">
    <property type="term" value="P:homophilic cell adhesion via plasma membrane adhesion molecules"/>
    <property type="evidence" value="ECO:0007669"/>
    <property type="project" value="TreeGrafter"/>
</dbReference>
<reference evidence="16" key="1">
    <citation type="submission" date="2025-08" db="UniProtKB">
        <authorList>
            <consortium name="RefSeq"/>
        </authorList>
    </citation>
    <scope>IDENTIFICATION</scope>
    <source>
        <tissue evidence="16">Blood</tissue>
    </source>
</reference>
<dbReference type="SUPFAM" id="SSF48726">
    <property type="entry name" value="Immunoglobulin"/>
    <property type="match status" value="2"/>
</dbReference>
<keyword evidence="6" id="KW-0675">Receptor</keyword>
<accession>A0AA97JHV6</accession>
<dbReference type="InterPro" id="IPR036179">
    <property type="entry name" value="Ig-like_dom_sf"/>
</dbReference>
<protein>
    <recommendedName>
        <fullName evidence="10">Basigin</fullName>
    </recommendedName>
</protein>
<dbReference type="Pfam" id="PF07679">
    <property type="entry name" value="I-set"/>
    <property type="match status" value="1"/>
</dbReference>
<evidence type="ECO:0000256" key="5">
    <source>
        <dbReference type="ARBA" id="ARBA00023157"/>
    </source>
</evidence>
<dbReference type="PANTHER" id="PTHR10075">
    <property type="entry name" value="BASIGIN RELATED"/>
    <property type="match status" value="1"/>
</dbReference>
<evidence type="ECO:0000256" key="13">
    <source>
        <dbReference type="SAM" id="SignalP"/>
    </source>
</evidence>
<dbReference type="PROSITE" id="PS50835">
    <property type="entry name" value="IG_LIKE"/>
    <property type="match status" value="2"/>
</dbReference>
<dbReference type="AlphaFoldDB" id="A0AA97JHV6"/>
<dbReference type="SMART" id="SM00409">
    <property type="entry name" value="IG"/>
    <property type="match status" value="2"/>
</dbReference>
<proteinExistence type="predicted"/>
<feature type="region of interest" description="Disordered" evidence="11">
    <location>
        <begin position="238"/>
        <end position="269"/>
    </location>
</feature>
<name>A0AA97JHV6_EUBMA</name>
<keyword evidence="15" id="KW-1185">Reference proteome</keyword>
<comment type="subcellular location">
    <subcellularLocation>
        <location evidence="9">Basolateral cell membrane</location>
        <topology evidence="9">Single-pass type I membrane protein</topology>
    </subcellularLocation>
    <subcellularLocation>
        <location evidence="1">Endoplasmic reticulum membrane</location>
        <topology evidence="1">Single-pass type I membrane protein</topology>
    </subcellularLocation>
</comment>
<dbReference type="RefSeq" id="XP_054837569.1">
    <property type="nucleotide sequence ID" value="XM_054981594.1"/>
</dbReference>
<evidence type="ECO:0000256" key="3">
    <source>
        <dbReference type="ARBA" id="ARBA00022824"/>
    </source>
</evidence>
<dbReference type="GO" id="GO:0005789">
    <property type="term" value="C:endoplasmic reticulum membrane"/>
    <property type="evidence" value="ECO:0007669"/>
    <property type="project" value="UniProtKB-SubCell"/>
</dbReference>
<dbReference type="GO" id="GO:0098632">
    <property type="term" value="F:cell-cell adhesion mediator activity"/>
    <property type="evidence" value="ECO:0007669"/>
    <property type="project" value="TreeGrafter"/>
</dbReference>
<evidence type="ECO:0000256" key="8">
    <source>
        <dbReference type="ARBA" id="ARBA00023319"/>
    </source>
</evidence>
<evidence type="ECO:0000259" key="14">
    <source>
        <dbReference type="PROSITE" id="PS50835"/>
    </source>
</evidence>
<dbReference type="GO" id="GO:0030424">
    <property type="term" value="C:axon"/>
    <property type="evidence" value="ECO:0007669"/>
    <property type="project" value="TreeGrafter"/>
</dbReference>
<evidence type="ECO:0000256" key="4">
    <source>
        <dbReference type="ARBA" id="ARBA00023136"/>
    </source>
</evidence>
<organism evidence="15 16">
    <name type="scientific">Eublepharis macularius</name>
    <name type="common">Leopard gecko</name>
    <name type="synonym">Cyrtodactylus macularius</name>
    <dbReference type="NCBI Taxonomy" id="481883"/>
    <lineage>
        <taxon>Eukaryota</taxon>
        <taxon>Metazoa</taxon>
        <taxon>Chordata</taxon>
        <taxon>Craniata</taxon>
        <taxon>Vertebrata</taxon>
        <taxon>Euteleostomi</taxon>
        <taxon>Lepidosauria</taxon>
        <taxon>Squamata</taxon>
        <taxon>Bifurcata</taxon>
        <taxon>Gekkota</taxon>
        <taxon>Eublepharidae</taxon>
        <taxon>Eublepharinae</taxon>
        <taxon>Eublepharis</taxon>
    </lineage>
</organism>
<dbReference type="KEGG" id="emc:129331186"/>
<dbReference type="InterPro" id="IPR013783">
    <property type="entry name" value="Ig-like_fold"/>
</dbReference>
<dbReference type="GeneID" id="129331186"/>
<dbReference type="GO" id="GO:0007411">
    <property type="term" value="P:axon guidance"/>
    <property type="evidence" value="ECO:0007669"/>
    <property type="project" value="TreeGrafter"/>
</dbReference>
<dbReference type="Gene3D" id="2.60.40.10">
    <property type="entry name" value="Immunoglobulins"/>
    <property type="match status" value="2"/>
</dbReference>
<dbReference type="Proteomes" id="UP001190640">
    <property type="component" value="Chromosome 5"/>
</dbReference>
<dbReference type="InterPro" id="IPR007110">
    <property type="entry name" value="Ig-like_dom"/>
</dbReference>
<keyword evidence="13" id="KW-0732">Signal</keyword>